<sequence>MKGGRKKRKGSSPAICWPPSAPDTKAIPTSDLQSIHAVELGSIMAKLGVVRGGRRRSALGKWYYASMVSQQIYLLSSLNGLGSTRENHWP</sequence>
<feature type="region of interest" description="Disordered" evidence="1">
    <location>
        <begin position="1"/>
        <end position="28"/>
    </location>
</feature>
<dbReference type="AlphaFoldDB" id="A0AAP0RRS3"/>
<reference evidence="2 3" key="1">
    <citation type="journal article" date="2024" name="Plant J.">
        <title>Genome sequences and population genomics reveal climatic adaptation and genomic divergence between two closely related sweetgum species.</title>
        <authorList>
            <person name="Xu W.Q."/>
            <person name="Ren C.Q."/>
            <person name="Zhang X.Y."/>
            <person name="Comes H.P."/>
            <person name="Liu X.H."/>
            <person name="Li Y.G."/>
            <person name="Kettle C.J."/>
            <person name="Jalonen R."/>
            <person name="Gaisberger H."/>
            <person name="Ma Y.Z."/>
            <person name="Qiu Y.X."/>
        </authorList>
    </citation>
    <scope>NUCLEOTIDE SEQUENCE [LARGE SCALE GENOMIC DNA]</scope>
    <source>
        <strain evidence="2">Hangzhou</strain>
    </source>
</reference>
<evidence type="ECO:0000313" key="3">
    <source>
        <dbReference type="Proteomes" id="UP001415857"/>
    </source>
</evidence>
<protein>
    <submittedName>
        <fullName evidence="2">Uncharacterized protein</fullName>
    </submittedName>
</protein>
<gene>
    <name evidence="2" type="ORF">L1049_014239</name>
</gene>
<comment type="caution">
    <text evidence="2">The sequence shown here is derived from an EMBL/GenBank/DDBJ whole genome shotgun (WGS) entry which is preliminary data.</text>
</comment>
<evidence type="ECO:0000256" key="1">
    <source>
        <dbReference type="SAM" id="MobiDB-lite"/>
    </source>
</evidence>
<evidence type="ECO:0000313" key="2">
    <source>
        <dbReference type="EMBL" id="KAK9280546.1"/>
    </source>
</evidence>
<accession>A0AAP0RRS3</accession>
<proteinExistence type="predicted"/>
<feature type="compositionally biased region" description="Basic residues" evidence="1">
    <location>
        <begin position="1"/>
        <end position="10"/>
    </location>
</feature>
<keyword evidence="3" id="KW-1185">Reference proteome</keyword>
<organism evidence="2 3">
    <name type="scientific">Liquidambar formosana</name>
    <name type="common">Formosan gum</name>
    <dbReference type="NCBI Taxonomy" id="63359"/>
    <lineage>
        <taxon>Eukaryota</taxon>
        <taxon>Viridiplantae</taxon>
        <taxon>Streptophyta</taxon>
        <taxon>Embryophyta</taxon>
        <taxon>Tracheophyta</taxon>
        <taxon>Spermatophyta</taxon>
        <taxon>Magnoliopsida</taxon>
        <taxon>eudicotyledons</taxon>
        <taxon>Gunneridae</taxon>
        <taxon>Pentapetalae</taxon>
        <taxon>Saxifragales</taxon>
        <taxon>Altingiaceae</taxon>
        <taxon>Liquidambar</taxon>
    </lineage>
</organism>
<dbReference type="Proteomes" id="UP001415857">
    <property type="component" value="Unassembled WGS sequence"/>
</dbReference>
<name>A0AAP0RRS3_LIQFO</name>
<dbReference type="EMBL" id="JBBPBK010000008">
    <property type="protein sequence ID" value="KAK9280546.1"/>
    <property type="molecule type" value="Genomic_DNA"/>
</dbReference>